<dbReference type="GO" id="GO:0005385">
    <property type="term" value="F:zinc ion transmembrane transporter activity"/>
    <property type="evidence" value="ECO:0007669"/>
    <property type="project" value="TreeGrafter"/>
</dbReference>
<proteinExistence type="inferred from homology"/>
<dbReference type="Gene3D" id="1.20.1510.10">
    <property type="entry name" value="Cation efflux protein transmembrane domain"/>
    <property type="match status" value="1"/>
</dbReference>
<feature type="domain" description="Cation efflux protein cytoplasmic" evidence="11">
    <location>
        <begin position="220"/>
        <end position="293"/>
    </location>
</feature>
<dbReference type="RefSeq" id="WP_015108699.1">
    <property type="nucleotide sequence ID" value="NC_019675.1"/>
</dbReference>
<sequence length="324" mass="33257">MASHSHQHPPHEHGHPQRQGSPRAFFWGVLLNSGLSGLQLAIGIGFGSLALIGDAIHNLGDVAGLLFGWGAERLSARPATARFTYGFGRSTQLASLMNAALILMAAGVVIVEGVQRLLDPVPVVSGPVAWAAAAGIVVNLLSAQLFGTGHHHDLNRRAAVVHLLTDAAVSAAVLVSAVLVGLVGWMWLDAATAIGVGLAVAWSGWELLVEALSASLDAVPRGIDLAAVEAALRALPGVENVHHLHVWGMSTSRTALTAHLVGRGDGPLDGELLSLARQRLAQLGITHSTLQIEAPGSCAENPVSRPEASGLPSCPAPAAAPPGA</sequence>
<evidence type="ECO:0000256" key="6">
    <source>
        <dbReference type="ARBA" id="ARBA00023065"/>
    </source>
</evidence>
<feature type="transmembrane region" description="Helical" evidence="9">
    <location>
        <begin position="93"/>
        <end position="115"/>
    </location>
</feature>
<evidence type="ECO:0000256" key="1">
    <source>
        <dbReference type="ARBA" id="ARBA00004141"/>
    </source>
</evidence>
<dbReference type="InterPro" id="IPR050681">
    <property type="entry name" value="CDF/SLC30A"/>
</dbReference>
<keyword evidence="3" id="KW-0813">Transport</keyword>
<dbReference type="InterPro" id="IPR027469">
    <property type="entry name" value="Cation_efflux_TMD_sf"/>
</dbReference>
<name>K9P559_CYAGP</name>
<dbReference type="GO" id="GO:0005886">
    <property type="term" value="C:plasma membrane"/>
    <property type="evidence" value="ECO:0007669"/>
    <property type="project" value="TreeGrafter"/>
</dbReference>
<feature type="domain" description="Cation efflux protein transmembrane" evidence="10">
    <location>
        <begin position="28"/>
        <end position="213"/>
    </location>
</feature>
<dbReference type="eggNOG" id="COG1230">
    <property type="taxonomic scope" value="Bacteria"/>
</dbReference>
<evidence type="ECO:0000256" key="9">
    <source>
        <dbReference type="SAM" id="Phobius"/>
    </source>
</evidence>
<dbReference type="KEGG" id="cgc:Cyagr_1064"/>
<comment type="similarity">
    <text evidence="2">Belongs to the cation diffusion facilitator (CDF) transporter (TC 2.A.4) family. SLC30A subfamily.</text>
</comment>
<feature type="region of interest" description="Disordered" evidence="8">
    <location>
        <begin position="296"/>
        <end position="324"/>
    </location>
</feature>
<dbReference type="EMBL" id="CP003495">
    <property type="protein sequence ID" value="AFY28245.1"/>
    <property type="molecule type" value="Genomic_DNA"/>
</dbReference>
<dbReference type="HOGENOM" id="CLU_013430_0_0_3"/>
<dbReference type="InterPro" id="IPR002524">
    <property type="entry name" value="Cation_efflux"/>
</dbReference>
<evidence type="ECO:0000259" key="10">
    <source>
        <dbReference type="Pfam" id="PF01545"/>
    </source>
</evidence>
<dbReference type="OrthoDB" id="9809646at2"/>
<feature type="transmembrane region" description="Helical" evidence="9">
    <location>
        <begin position="24"/>
        <end position="49"/>
    </location>
</feature>
<dbReference type="AlphaFoldDB" id="K9P559"/>
<dbReference type="STRING" id="292564.Cyagr_1064"/>
<dbReference type="PANTHER" id="PTHR11562:SF17">
    <property type="entry name" value="RE54080P-RELATED"/>
    <property type="match status" value="1"/>
</dbReference>
<evidence type="ECO:0000256" key="2">
    <source>
        <dbReference type="ARBA" id="ARBA00008873"/>
    </source>
</evidence>
<gene>
    <name evidence="12" type="ordered locus">Cyagr_1064</name>
</gene>
<keyword evidence="6" id="KW-0406">Ion transport</keyword>
<accession>K9P559</accession>
<dbReference type="SUPFAM" id="SSF161111">
    <property type="entry name" value="Cation efflux protein transmembrane domain-like"/>
    <property type="match status" value="1"/>
</dbReference>
<protein>
    <submittedName>
        <fullName evidence="12">Cation diffusion facilitator family transporter</fullName>
    </submittedName>
</protein>
<keyword evidence="4 9" id="KW-0812">Transmembrane</keyword>
<feature type="compositionally biased region" description="Pro residues" evidence="8">
    <location>
        <begin position="314"/>
        <end position="324"/>
    </location>
</feature>
<dbReference type="NCBIfam" id="TIGR01297">
    <property type="entry name" value="CDF"/>
    <property type="match status" value="1"/>
</dbReference>
<keyword evidence="7 9" id="KW-0472">Membrane</keyword>
<reference evidence="13" key="1">
    <citation type="journal article" date="2013" name="Proc. Natl. Acad. Sci. U.S.A.">
        <title>Improving the coverage of the cyanobacterial phylum using diversity-driven genome sequencing.</title>
        <authorList>
            <person name="Shih P.M."/>
            <person name="Wu D."/>
            <person name="Latifi A."/>
            <person name="Axen S.D."/>
            <person name="Fewer D.P."/>
            <person name="Talla E."/>
            <person name="Calteau A."/>
            <person name="Cai F."/>
            <person name="Tandeau de Marsac N."/>
            <person name="Rippka R."/>
            <person name="Herdman M."/>
            <person name="Sivonen K."/>
            <person name="Coursin T."/>
            <person name="Laurent T."/>
            <person name="Goodwin L."/>
            <person name="Nolan M."/>
            <person name="Davenport K.W."/>
            <person name="Han C.S."/>
            <person name="Rubin E.M."/>
            <person name="Eisen J.A."/>
            <person name="Woyke T."/>
            <person name="Gugger M."/>
            <person name="Kerfeld C.A."/>
        </authorList>
    </citation>
    <scope>NUCLEOTIDE SEQUENCE [LARGE SCALE GENOMIC DNA]</scope>
    <source>
        <strain evidence="13">ATCC 27147 / PCC 6307</strain>
    </source>
</reference>
<dbReference type="Pfam" id="PF16916">
    <property type="entry name" value="ZT_dimer"/>
    <property type="match status" value="1"/>
</dbReference>
<evidence type="ECO:0000256" key="3">
    <source>
        <dbReference type="ARBA" id="ARBA00022448"/>
    </source>
</evidence>
<evidence type="ECO:0000313" key="12">
    <source>
        <dbReference type="EMBL" id="AFY28245.1"/>
    </source>
</evidence>
<evidence type="ECO:0000256" key="5">
    <source>
        <dbReference type="ARBA" id="ARBA00022989"/>
    </source>
</evidence>
<dbReference type="Pfam" id="PF01545">
    <property type="entry name" value="Cation_efflux"/>
    <property type="match status" value="1"/>
</dbReference>
<dbReference type="PANTHER" id="PTHR11562">
    <property type="entry name" value="CATION EFFLUX PROTEIN/ ZINC TRANSPORTER"/>
    <property type="match status" value="1"/>
</dbReference>
<evidence type="ECO:0000259" key="11">
    <source>
        <dbReference type="Pfam" id="PF16916"/>
    </source>
</evidence>
<evidence type="ECO:0000256" key="8">
    <source>
        <dbReference type="SAM" id="MobiDB-lite"/>
    </source>
</evidence>
<feature type="transmembrane region" description="Helical" evidence="9">
    <location>
        <begin position="127"/>
        <end position="147"/>
    </location>
</feature>
<dbReference type="Proteomes" id="UP000010388">
    <property type="component" value="Chromosome"/>
</dbReference>
<comment type="subcellular location">
    <subcellularLocation>
        <location evidence="1">Membrane</location>
        <topology evidence="1">Multi-pass membrane protein</topology>
    </subcellularLocation>
</comment>
<feature type="transmembrane region" description="Helical" evidence="9">
    <location>
        <begin position="159"/>
        <end position="179"/>
    </location>
</feature>
<dbReference type="InterPro" id="IPR058533">
    <property type="entry name" value="Cation_efflux_TM"/>
</dbReference>
<keyword evidence="5 9" id="KW-1133">Transmembrane helix</keyword>
<evidence type="ECO:0000313" key="13">
    <source>
        <dbReference type="Proteomes" id="UP000010388"/>
    </source>
</evidence>
<dbReference type="InterPro" id="IPR027470">
    <property type="entry name" value="Cation_efflux_CTD"/>
</dbReference>
<evidence type="ECO:0000256" key="4">
    <source>
        <dbReference type="ARBA" id="ARBA00022692"/>
    </source>
</evidence>
<organism evidence="12 13">
    <name type="scientific">Cyanobium gracile (strain ATCC 27147 / PCC 6307)</name>
    <dbReference type="NCBI Taxonomy" id="292564"/>
    <lineage>
        <taxon>Bacteria</taxon>
        <taxon>Bacillati</taxon>
        <taxon>Cyanobacteriota</taxon>
        <taxon>Cyanophyceae</taxon>
        <taxon>Synechococcales</taxon>
        <taxon>Prochlorococcaceae</taxon>
        <taxon>Cyanobium</taxon>
    </lineage>
</organism>
<evidence type="ECO:0000256" key="7">
    <source>
        <dbReference type="ARBA" id="ARBA00023136"/>
    </source>
</evidence>